<evidence type="ECO:0000259" key="7">
    <source>
        <dbReference type="SMART" id="SM00852"/>
    </source>
</evidence>
<comment type="similarity">
    <text evidence="3 6">Belongs to the MoeA family.</text>
</comment>
<dbReference type="SMART" id="SM00852">
    <property type="entry name" value="MoCF_biosynth"/>
    <property type="match status" value="1"/>
</dbReference>
<comment type="pathway">
    <text evidence="2 6">Cofactor biosynthesis; molybdopterin biosynthesis.</text>
</comment>
<dbReference type="Pfam" id="PF03453">
    <property type="entry name" value="MoeA_N"/>
    <property type="match status" value="1"/>
</dbReference>
<evidence type="ECO:0000256" key="1">
    <source>
        <dbReference type="ARBA" id="ARBA00002901"/>
    </source>
</evidence>
<dbReference type="EMBL" id="JAPJZH010000002">
    <property type="protein sequence ID" value="MDA4844341.1"/>
    <property type="molecule type" value="Genomic_DNA"/>
</dbReference>
<dbReference type="PANTHER" id="PTHR10192:SF5">
    <property type="entry name" value="GEPHYRIN"/>
    <property type="match status" value="1"/>
</dbReference>
<evidence type="ECO:0000256" key="6">
    <source>
        <dbReference type="RuleBase" id="RU365090"/>
    </source>
</evidence>
<dbReference type="Gene3D" id="3.90.105.10">
    <property type="entry name" value="Molybdopterin biosynthesis moea protein, domain 2"/>
    <property type="match status" value="1"/>
</dbReference>
<evidence type="ECO:0000256" key="3">
    <source>
        <dbReference type="ARBA" id="ARBA00010763"/>
    </source>
</evidence>
<evidence type="ECO:0000256" key="2">
    <source>
        <dbReference type="ARBA" id="ARBA00005046"/>
    </source>
</evidence>
<comment type="catalytic activity">
    <reaction evidence="5">
        <text>adenylyl-molybdopterin + molybdate = Mo-molybdopterin + AMP + H(+)</text>
        <dbReference type="Rhea" id="RHEA:35047"/>
        <dbReference type="ChEBI" id="CHEBI:15378"/>
        <dbReference type="ChEBI" id="CHEBI:36264"/>
        <dbReference type="ChEBI" id="CHEBI:62727"/>
        <dbReference type="ChEBI" id="CHEBI:71302"/>
        <dbReference type="ChEBI" id="CHEBI:456215"/>
        <dbReference type="EC" id="2.10.1.1"/>
    </reaction>
</comment>
<dbReference type="EC" id="2.10.1.1" evidence="6"/>
<keyword evidence="9" id="KW-1185">Reference proteome</keyword>
<keyword evidence="6" id="KW-0479">Metal-binding</keyword>
<dbReference type="CDD" id="cd00887">
    <property type="entry name" value="MoeA"/>
    <property type="match status" value="1"/>
</dbReference>
<dbReference type="PROSITE" id="PS01079">
    <property type="entry name" value="MOCF_BIOSYNTHESIS_2"/>
    <property type="match status" value="1"/>
</dbReference>
<protein>
    <recommendedName>
        <fullName evidence="6">Molybdopterin molybdenumtransferase</fullName>
        <ecNumber evidence="6">2.10.1.1</ecNumber>
    </recommendedName>
</protein>
<evidence type="ECO:0000256" key="4">
    <source>
        <dbReference type="ARBA" id="ARBA00023150"/>
    </source>
</evidence>
<dbReference type="InterPro" id="IPR038987">
    <property type="entry name" value="MoeA-like"/>
</dbReference>
<comment type="caution">
    <text evidence="8">The sequence shown here is derived from an EMBL/GenBank/DDBJ whole genome shotgun (WGS) entry which is preliminary data.</text>
</comment>
<accession>A0ABT4VI41</accession>
<dbReference type="NCBIfam" id="NF045515">
    <property type="entry name" value="Glp_gephyrin"/>
    <property type="match status" value="1"/>
</dbReference>
<sequence length="427" mass="45280">MTGTPHLIDDCFLHDKGRMRHDDVVALITSRLGPVVGISSVRLDNLSGRLLAEGVEAPRNVPLHDNSAVDGYAFAHGDYAADNTMTIGPRIAAGDRPPAPLAGGAAARIFTGAVMPPNADTVAMQEDCTVSDDGMSVTIPAGLRPGANRRLAGEDVKAGDRLLVPGQRLRPQDIAALASLGKSEIGVFDKLRVAIVSTGNELVEPGSVAVLNEGQVFDTNRHMLAALCRDLPVATTDLGILEDDEAAISAALSKAAADHNVILTTGGASRGEEDHIVRTIDRLGKRHLWQIAIKPGRPMSFGQIGDCVFLGLPGNPVAAFVCFLLYCCPALRLLGGGTYREPRRYALPAGFAIKSKKPDRREFQRGWLETDDKGNTVVQKYPRDGSGLISGLRSAGGLIELGEDIRAVKPGDPVNYIPFSEFGITTG</sequence>
<dbReference type="InterPro" id="IPR036425">
    <property type="entry name" value="MoaB/Mog-like_dom_sf"/>
</dbReference>
<dbReference type="InterPro" id="IPR005111">
    <property type="entry name" value="MoeA_C_domain_IV"/>
</dbReference>
<reference evidence="8" key="1">
    <citation type="submission" date="2022-11" db="EMBL/GenBank/DDBJ databases">
        <title>Hoeflea poritis sp. nov., isolated from scleractinian coral Porites lutea.</title>
        <authorList>
            <person name="Zhang G."/>
            <person name="Wei Q."/>
            <person name="Cai L."/>
        </authorList>
    </citation>
    <scope>NUCLEOTIDE SEQUENCE</scope>
    <source>
        <strain evidence="8">E7-10</strain>
    </source>
</reference>
<comment type="function">
    <text evidence="1 6">Catalyzes the insertion of molybdate into adenylated molybdopterin with the concomitant release of AMP.</text>
</comment>
<feature type="domain" description="MoaB/Mog" evidence="7">
    <location>
        <begin position="194"/>
        <end position="333"/>
    </location>
</feature>
<dbReference type="Gene3D" id="3.40.980.10">
    <property type="entry name" value="MoaB/Mog-like domain"/>
    <property type="match status" value="1"/>
</dbReference>
<proteinExistence type="inferred from homology"/>
<name>A0ABT4VI41_9HYPH</name>
<dbReference type="PANTHER" id="PTHR10192">
    <property type="entry name" value="MOLYBDOPTERIN BIOSYNTHESIS PROTEIN"/>
    <property type="match status" value="1"/>
</dbReference>
<dbReference type="RefSeq" id="WP_271087873.1">
    <property type="nucleotide sequence ID" value="NZ_JAPJZH010000002.1"/>
</dbReference>
<organism evidence="8 9">
    <name type="scientific">Hoeflea poritis</name>
    <dbReference type="NCBI Taxonomy" id="2993659"/>
    <lineage>
        <taxon>Bacteria</taxon>
        <taxon>Pseudomonadati</taxon>
        <taxon>Pseudomonadota</taxon>
        <taxon>Alphaproteobacteria</taxon>
        <taxon>Hyphomicrobiales</taxon>
        <taxon>Rhizobiaceae</taxon>
        <taxon>Hoeflea</taxon>
    </lineage>
</organism>
<dbReference type="InterPro" id="IPR005110">
    <property type="entry name" value="MoeA_linker/N"/>
</dbReference>
<keyword evidence="6" id="KW-0808">Transferase</keyword>
<keyword evidence="4 6" id="KW-0501">Molybdenum cofactor biosynthesis</keyword>
<dbReference type="InterPro" id="IPR036135">
    <property type="entry name" value="MoeA_linker/N_sf"/>
</dbReference>
<dbReference type="Proteomes" id="UP001148313">
    <property type="component" value="Unassembled WGS sequence"/>
</dbReference>
<keyword evidence="6" id="KW-0460">Magnesium</keyword>
<dbReference type="SUPFAM" id="SSF63867">
    <property type="entry name" value="MoeA C-terminal domain-like"/>
    <property type="match status" value="1"/>
</dbReference>
<gene>
    <name evidence="8" type="ORF">OOZ53_03225</name>
</gene>
<dbReference type="Pfam" id="PF00994">
    <property type="entry name" value="MoCF_biosynth"/>
    <property type="match status" value="1"/>
</dbReference>
<evidence type="ECO:0000256" key="5">
    <source>
        <dbReference type="ARBA" id="ARBA00047317"/>
    </source>
</evidence>
<evidence type="ECO:0000313" key="8">
    <source>
        <dbReference type="EMBL" id="MDA4844341.1"/>
    </source>
</evidence>
<dbReference type="NCBIfam" id="TIGR00177">
    <property type="entry name" value="molyb_syn"/>
    <property type="match status" value="1"/>
</dbReference>
<evidence type="ECO:0000313" key="9">
    <source>
        <dbReference type="Proteomes" id="UP001148313"/>
    </source>
</evidence>
<dbReference type="SUPFAM" id="SSF63882">
    <property type="entry name" value="MoeA N-terminal region -like"/>
    <property type="match status" value="1"/>
</dbReference>
<dbReference type="Gene3D" id="2.170.190.11">
    <property type="entry name" value="Molybdopterin biosynthesis moea protein, domain 3"/>
    <property type="match status" value="1"/>
</dbReference>
<comment type="cofactor">
    <cofactor evidence="6">
        <name>Mg(2+)</name>
        <dbReference type="ChEBI" id="CHEBI:18420"/>
    </cofactor>
</comment>
<dbReference type="InterPro" id="IPR001453">
    <property type="entry name" value="MoaB/Mog_dom"/>
</dbReference>
<keyword evidence="6" id="KW-0500">Molybdenum</keyword>
<dbReference type="Pfam" id="PF03454">
    <property type="entry name" value="MoeA_C"/>
    <property type="match status" value="1"/>
</dbReference>
<dbReference type="InterPro" id="IPR036688">
    <property type="entry name" value="MoeA_C_domain_IV_sf"/>
</dbReference>
<dbReference type="Gene3D" id="2.40.340.10">
    <property type="entry name" value="MoeA, C-terminal, domain IV"/>
    <property type="match status" value="1"/>
</dbReference>
<dbReference type="SUPFAM" id="SSF53218">
    <property type="entry name" value="Molybdenum cofactor biosynthesis proteins"/>
    <property type="match status" value="1"/>
</dbReference>
<dbReference type="InterPro" id="IPR008284">
    <property type="entry name" value="MoCF_biosynth_CS"/>
</dbReference>